<dbReference type="InterPro" id="IPR029058">
    <property type="entry name" value="AB_hydrolase_fold"/>
</dbReference>
<accession>A0AAW1RAQ9</accession>
<feature type="signal peptide" evidence="3">
    <location>
        <begin position="1"/>
        <end position="16"/>
    </location>
</feature>
<feature type="chain" id="PRO_5043475152" description="Alpha/beta hydrolase fold-3 domain-containing protein" evidence="3">
    <location>
        <begin position="17"/>
        <end position="259"/>
    </location>
</feature>
<organism evidence="5 6">
    <name type="scientific">Elliptochloris bilobata</name>
    <dbReference type="NCBI Taxonomy" id="381761"/>
    <lineage>
        <taxon>Eukaryota</taxon>
        <taxon>Viridiplantae</taxon>
        <taxon>Chlorophyta</taxon>
        <taxon>core chlorophytes</taxon>
        <taxon>Trebouxiophyceae</taxon>
        <taxon>Trebouxiophyceae incertae sedis</taxon>
        <taxon>Elliptochloris clade</taxon>
        <taxon>Elliptochloris</taxon>
    </lineage>
</organism>
<evidence type="ECO:0000259" key="4">
    <source>
        <dbReference type="Pfam" id="PF07859"/>
    </source>
</evidence>
<dbReference type="AlphaFoldDB" id="A0AAW1RAQ9"/>
<evidence type="ECO:0000256" key="2">
    <source>
        <dbReference type="ARBA" id="ARBA00022801"/>
    </source>
</evidence>
<dbReference type="EMBL" id="JALJOU010000050">
    <property type="protein sequence ID" value="KAK9830635.1"/>
    <property type="molecule type" value="Genomic_DNA"/>
</dbReference>
<evidence type="ECO:0000256" key="1">
    <source>
        <dbReference type="ARBA" id="ARBA00010515"/>
    </source>
</evidence>
<dbReference type="PANTHER" id="PTHR23024:SF24">
    <property type="entry name" value="ALPHA_BETA HYDROLASE FOLD-3 DOMAIN-CONTAINING PROTEIN"/>
    <property type="match status" value="1"/>
</dbReference>
<comment type="caution">
    <text evidence="5">The sequence shown here is derived from an EMBL/GenBank/DDBJ whole genome shotgun (WGS) entry which is preliminary data.</text>
</comment>
<keyword evidence="2" id="KW-0378">Hydrolase</keyword>
<dbReference type="Proteomes" id="UP001445335">
    <property type="component" value="Unassembled WGS sequence"/>
</dbReference>
<dbReference type="InterPro" id="IPR050466">
    <property type="entry name" value="Carboxylest/Gibb_receptor"/>
</dbReference>
<evidence type="ECO:0000313" key="5">
    <source>
        <dbReference type="EMBL" id="KAK9830635.1"/>
    </source>
</evidence>
<evidence type="ECO:0000256" key="3">
    <source>
        <dbReference type="SAM" id="SignalP"/>
    </source>
</evidence>
<name>A0AAW1RAQ9_9CHLO</name>
<feature type="domain" description="Alpha/beta hydrolase fold-3" evidence="4">
    <location>
        <begin position="96"/>
        <end position="152"/>
    </location>
</feature>
<dbReference type="InterPro" id="IPR002168">
    <property type="entry name" value="Lipase_GDXG_HIS_AS"/>
</dbReference>
<proteinExistence type="inferred from homology"/>
<dbReference type="Pfam" id="PF07859">
    <property type="entry name" value="Abhydrolase_3"/>
    <property type="match status" value="1"/>
</dbReference>
<dbReference type="InterPro" id="IPR013094">
    <property type="entry name" value="AB_hydrolase_3"/>
</dbReference>
<dbReference type="PROSITE" id="PS01173">
    <property type="entry name" value="LIPASE_GDXG_HIS"/>
    <property type="match status" value="1"/>
</dbReference>
<dbReference type="GO" id="GO:0034338">
    <property type="term" value="F:short-chain carboxylesterase activity"/>
    <property type="evidence" value="ECO:0007669"/>
    <property type="project" value="TreeGrafter"/>
</dbReference>
<dbReference type="SUPFAM" id="SSF53474">
    <property type="entry name" value="alpha/beta-Hydrolases"/>
    <property type="match status" value="1"/>
</dbReference>
<evidence type="ECO:0000313" key="6">
    <source>
        <dbReference type="Proteomes" id="UP001445335"/>
    </source>
</evidence>
<dbReference type="PANTHER" id="PTHR23024">
    <property type="entry name" value="ARYLACETAMIDE DEACETYLASE"/>
    <property type="match status" value="1"/>
</dbReference>
<keyword evidence="6" id="KW-1185">Reference proteome</keyword>
<keyword evidence="3" id="KW-0732">Signal</keyword>
<protein>
    <recommendedName>
        <fullName evidence="4">Alpha/beta hydrolase fold-3 domain-containing protein</fullName>
    </recommendedName>
</protein>
<gene>
    <name evidence="5" type="ORF">WJX81_007475</name>
</gene>
<comment type="similarity">
    <text evidence="1">Belongs to the 'GDXG' lipolytic enzyme family.</text>
</comment>
<dbReference type="Gene3D" id="3.40.50.1820">
    <property type="entry name" value="alpha/beta hydrolase"/>
    <property type="match status" value="2"/>
</dbReference>
<reference evidence="5 6" key="1">
    <citation type="journal article" date="2024" name="Nat. Commun.">
        <title>Phylogenomics reveals the evolutionary origins of lichenization in chlorophyte algae.</title>
        <authorList>
            <person name="Puginier C."/>
            <person name="Libourel C."/>
            <person name="Otte J."/>
            <person name="Skaloud P."/>
            <person name="Haon M."/>
            <person name="Grisel S."/>
            <person name="Petersen M."/>
            <person name="Berrin J.G."/>
            <person name="Delaux P.M."/>
            <person name="Dal Grande F."/>
            <person name="Keller J."/>
        </authorList>
    </citation>
    <scope>NUCLEOTIDE SEQUENCE [LARGE SCALE GENOMIC DNA]</scope>
    <source>
        <strain evidence="5 6">SAG 245.80</strain>
    </source>
</reference>
<sequence>MLGWFSSMAMWGFVTGGLDSHDAVGRAIAALTPCNVRKRSSKLRELARGKAKEGPSGGFRPVWQTEDRLVASSTGDFGVRVYKPSPARACSPQPALITFHGGGFVCGDLESHDGVCRAFASQTPCIVVAVDYRLAPGHPFPAAVEDAVVAVHRMLLYPVVWGSPELHPSLTEFKSGFLLTEHHMQFYQRCYGADYARRLAAAGVPTEYKCYEGHLHGFINMAGVLERASAALKEIVAALGSAEAHLCTLIMKAEIMQNS</sequence>